<dbReference type="Proteomes" id="UP000245998">
    <property type="component" value="Unassembled WGS sequence"/>
</dbReference>
<sequence length="329" mass="38622">MTSWKEWKRKQPYAAALLTNSMKKNRLSHAYLFEGSKGTGKMGIAVTLAKTLFCPFLDGVEPCNECSDCKRITSKNHPDVHFFSPEGHSIKIEQIRLLRKEFSYRGSESKRKLYIIEHADRMTQSAANSLLKFLEEPNEHETALLLTEQIQQLLPTIISRCQTITFNPLPSAEIRRMLIEEYNIPTSIAYLASAITNDYESAKARCEEEWFAQARKLVIQLMEEILERHYQVLLTIHEKWIPHFKEREQLELGLQLLLLWHRDVLQLKLGKEDEMVFIQEREKLEQFHFRFTKQQVIKQMEVILEAKKRLNANVNPQLLIEQTVLKLQE</sequence>
<dbReference type="InterPro" id="IPR050238">
    <property type="entry name" value="DNA_Rep/Repair_Clamp_Loader"/>
</dbReference>
<dbReference type="OrthoDB" id="9810148at2"/>
<dbReference type="GO" id="GO:0003887">
    <property type="term" value="F:DNA-directed DNA polymerase activity"/>
    <property type="evidence" value="ECO:0007669"/>
    <property type="project" value="InterPro"/>
</dbReference>
<dbReference type="AlphaFoldDB" id="A0A2U1K4I8"/>
<evidence type="ECO:0000313" key="1">
    <source>
        <dbReference type="EMBL" id="PWA12104.1"/>
    </source>
</evidence>
<gene>
    <name evidence="1" type="ORF">DCC39_07605</name>
</gene>
<dbReference type="Pfam" id="PF13177">
    <property type="entry name" value="DNA_pol3_delta2"/>
    <property type="match status" value="1"/>
</dbReference>
<dbReference type="GO" id="GO:0006261">
    <property type="term" value="P:DNA-templated DNA replication"/>
    <property type="evidence" value="ECO:0007669"/>
    <property type="project" value="TreeGrafter"/>
</dbReference>
<dbReference type="NCBIfam" id="TIGR00678">
    <property type="entry name" value="holB"/>
    <property type="match status" value="1"/>
</dbReference>
<dbReference type="PANTHER" id="PTHR11669">
    <property type="entry name" value="REPLICATION FACTOR C / DNA POLYMERASE III GAMMA-TAU SUBUNIT"/>
    <property type="match status" value="1"/>
</dbReference>
<dbReference type="PANTHER" id="PTHR11669:SF8">
    <property type="entry name" value="DNA POLYMERASE III SUBUNIT DELTA"/>
    <property type="match status" value="1"/>
</dbReference>
<reference evidence="1 2" key="1">
    <citation type="submission" date="2018-04" db="EMBL/GenBank/DDBJ databases">
        <title>Camelliibacillus theae gen. nov., sp. nov., isolated from Pu'er tea.</title>
        <authorList>
            <person name="Niu L."/>
        </authorList>
    </citation>
    <scope>NUCLEOTIDE SEQUENCE [LARGE SCALE GENOMIC DNA]</scope>
    <source>
        <strain evidence="1 2">T8</strain>
    </source>
</reference>
<dbReference type="FunFam" id="3.40.50.300:FF:001255">
    <property type="entry name" value="DNA polymerase III subunit delta"/>
    <property type="match status" value="1"/>
</dbReference>
<keyword evidence="2" id="KW-1185">Reference proteome</keyword>
<organism evidence="1 2">
    <name type="scientific">Pueribacillus theae</name>
    <dbReference type="NCBI Taxonomy" id="2171751"/>
    <lineage>
        <taxon>Bacteria</taxon>
        <taxon>Bacillati</taxon>
        <taxon>Bacillota</taxon>
        <taxon>Bacilli</taxon>
        <taxon>Bacillales</taxon>
        <taxon>Bacillaceae</taxon>
        <taxon>Pueribacillus</taxon>
    </lineage>
</organism>
<proteinExistence type="predicted"/>
<comment type="caution">
    <text evidence="1">The sequence shown here is derived from an EMBL/GenBank/DDBJ whole genome shotgun (WGS) entry which is preliminary data.</text>
</comment>
<dbReference type="RefSeq" id="WP_116554297.1">
    <property type="nucleotide sequence ID" value="NZ_QCZG01000012.1"/>
</dbReference>
<accession>A0A2U1K4I8</accession>
<dbReference type="GO" id="GO:0008408">
    <property type="term" value="F:3'-5' exonuclease activity"/>
    <property type="evidence" value="ECO:0007669"/>
    <property type="project" value="InterPro"/>
</dbReference>
<dbReference type="Gene3D" id="3.40.50.300">
    <property type="entry name" value="P-loop containing nucleotide triphosphate hydrolases"/>
    <property type="match status" value="1"/>
</dbReference>
<name>A0A2U1K4I8_9BACI</name>
<evidence type="ECO:0000313" key="2">
    <source>
        <dbReference type="Proteomes" id="UP000245998"/>
    </source>
</evidence>
<dbReference type="InterPro" id="IPR027417">
    <property type="entry name" value="P-loop_NTPase"/>
</dbReference>
<protein>
    <submittedName>
        <fullName evidence="1">DNA polymerase III subunit delta</fullName>
    </submittedName>
</protein>
<dbReference type="InterPro" id="IPR004622">
    <property type="entry name" value="DNA_pol_HolB"/>
</dbReference>
<dbReference type="SUPFAM" id="SSF52540">
    <property type="entry name" value="P-loop containing nucleoside triphosphate hydrolases"/>
    <property type="match status" value="1"/>
</dbReference>
<dbReference type="EMBL" id="QCZG01000012">
    <property type="protein sequence ID" value="PWA12104.1"/>
    <property type="molecule type" value="Genomic_DNA"/>
</dbReference>
<dbReference type="NCBIfam" id="NF005972">
    <property type="entry name" value="PRK08058.1"/>
    <property type="match status" value="1"/>
</dbReference>